<keyword evidence="6" id="KW-0902">Two-component regulatory system</keyword>
<evidence type="ECO:0000256" key="7">
    <source>
        <dbReference type="SAM" id="MobiDB-lite"/>
    </source>
</evidence>
<feature type="domain" description="PAS" evidence="9">
    <location>
        <begin position="197"/>
        <end position="240"/>
    </location>
</feature>
<evidence type="ECO:0000313" key="10">
    <source>
        <dbReference type="EMBL" id="TVY16309.1"/>
    </source>
</evidence>
<accession>A0A8T9BCM8</accession>
<protein>
    <recommendedName>
        <fullName evidence="12">PAS domain-containing protein</fullName>
    </recommendedName>
</protein>
<evidence type="ECO:0000313" key="11">
    <source>
        <dbReference type="Proteomes" id="UP000469559"/>
    </source>
</evidence>
<dbReference type="SUPFAM" id="SSF55781">
    <property type="entry name" value="GAF domain-like"/>
    <property type="match status" value="1"/>
</dbReference>
<proteinExistence type="predicted"/>
<evidence type="ECO:0000259" key="9">
    <source>
        <dbReference type="PROSITE" id="PS50112"/>
    </source>
</evidence>
<dbReference type="PANTHER" id="PTHR43065:SF10">
    <property type="entry name" value="PEROXIDE STRESS-ACTIVATED HISTIDINE KINASE MAK3"/>
    <property type="match status" value="1"/>
</dbReference>
<dbReference type="EMBL" id="QGMF01000385">
    <property type="protein sequence ID" value="TVY16309.1"/>
    <property type="molecule type" value="Genomic_DNA"/>
</dbReference>
<dbReference type="GO" id="GO:0006355">
    <property type="term" value="P:regulation of DNA-templated transcription"/>
    <property type="evidence" value="ECO:0007669"/>
    <property type="project" value="InterPro"/>
</dbReference>
<keyword evidence="2" id="KW-0808">Transferase</keyword>
<feature type="region of interest" description="Disordered" evidence="7">
    <location>
        <begin position="81"/>
        <end position="124"/>
    </location>
</feature>
<evidence type="ECO:0008006" key="12">
    <source>
        <dbReference type="Google" id="ProtNLM"/>
    </source>
</evidence>
<dbReference type="GO" id="GO:0005524">
    <property type="term" value="F:ATP binding"/>
    <property type="evidence" value="ECO:0007669"/>
    <property type="project" value="UniProtKB-KW"/>
</dbReference>
<evidence type="ECO:0000256" key="6">
    <source>
        <dbReference type="ARBA" id="ARBA00023012"/>
    </source>
</evidence>
<feature type="compositionally biased region" description="Polar residues" evidence="7">
    <location>
        <begin position="104"/>
        <end position="121"/>
    </location>
</feature>
<dbReference type="InterPro" id="IPR000014">
    <property type="entry name" value="PAS"/>
</dbReference>
<dbReference type="Gene3D" id="3.30.450.40">
    <property type="match status" value="1"/>
</dbReference>
<dbReference type="GO" id="GO:0016301">
    <property type="term" value="F:kinase activity"/>
    <property type="evidence" value="ECO:0007669"/>
    <property type="project" value="UniProtKB-KW"/>
</dbReference>
<dbReference type="InterPro" id="IPR029016">
    <property type="entry name" value="GAF-like_dom_sf"/>
</dbReference>
<dbReference type="OrthoDB" id="3561307at2759"/>
<evidence type="ECO:0000256" key="2">
    <source>
        <dbReference type="ARBA" id="ARBA00022679"/>
    </source>
</evidence>
<dbReference type="CDD" id="cd00130">
    <property type="entry name" value="PAS"/>
    <property type="match status" value="1"/>
</dbReference>
<dbReference type="InterPro" id="IPR013654">
    <property type="entry name" value="PAS_2"/>
</dbReference>
<gene>
    <name evidence="10" type="ORF">LARI1_G007671</name>
</gene>
<keyword evidence="3" id="KW-0547">Nucleotide-binding</keyword>
<dbReference type="PROSITE" id="PS50046">
    <property type="entry name" value="PHYTOCHROME_2"/>
    <property type="match status" value="1"/>
</dbReference>
<evidence type="ECO:0000256" key="1">
    <source>
        <dbReference type="ARBA" id="ARBA00022553"/>
    </source>
</evidence>
<evidence type="ECO:0000256" key="3">
    <source>
        <dbReference type="ARBA" id="ARBA00022741"/>
    </source>
</evidence>
<dbReference type="Pfam" id="PF08446">
    <property type="entry name" value="PAS_2"/>
    <property type="match status" value="1"/>
</dbReference>
<evidence type="ECO:0000256" key="4">
    <source>
        <dbReference type="ARBA" id="ARBA00022777"/>
    </source>
</evidence>
<dbReference type="AlphaFoldDB" id="A0A8T9BCM8"/>
<keyword evidence="1" id="KW-0597">Phosphoprotein</keyword>
<evidence type="ECO:0000259" key="8">
    <source>
        <dbReference type="PROSITE" id="PS50046"/>
    </source>
</evidence>
<dbReference type="InterPro" id="IPR016132">
    <property type="entry name" value="Phyto_chromo_attachment"/>
</dbReference>
<organism evidence="10 11">
    <name type="scientific">Lachnellula arida</name>
    <dbReference type="NCBI Taxonomy" id="1316785"/>
    <lineage>
        <taxon>Eukaryota</taxon>
        <taxon>Fungi</taxon>
        <taxon>Dikarya</taxon>
        <taxon>Ascomycota</taxon>
        <taxon>Pezizomycotina</taxon>
        <taxon>Leotiomycetes</taxon>
        <taxon>Helotiales</taxon>
        <taxon>Lachnaceae</taxon>
        <taxon>Lachnellula</taxon>
    </lineage>
</organism>
<sequence>MSVPDIQDPSPPVVFLPASEFTVGRVFPIRNLVYNTVEVAREIGDDALRSGADAQPGTSVDKQLILRTRSKWRDDNVKPVYVPSPAAAPNPAPAPRLPTPPPSTIGSLTTTPTLPSDNGPSITDDVDGRLVTERNQYVPSQLGPPGVLPGVTGEEIKSTFRRCEDEPIHIPGAIQPFGALVAFKSNADDVFECRICSENCRSILGYGPEELFGLSSFLNILEPGDREEMVARVTHALENPAKPNEDTQLDIFNISIISLDGSRIPLWGAIHALALGGLVICEFEAYSDAFYPKDRDGAKHLPKTPFTSLDMDISPEDRLKSTTSGSTPLKALRMARWKAESGSFSMDIFNVMTQAQQQLAASNTIQQALDVVVGIISELTSFHRVMIYRFDELMNGSTDAELVHPEASNDLFRGKQPRTMHLQARDLYKINRIRVLHDRDAETARLGQVI</sequence>
<keyword evidence="11" id="KW-1185">Reference proteome</keyword>
<feature type="compositionally biased region" description="Pro residues" evidence="7">
    <location>
        <begin position="86"/>
        <end position="103"/>
    </location>
</feature>
<reference evidence="10 11" key="1">
    <citation type="submission" date="2018-05" db="EMBL/GenBank/DDBJ databases">
        <title>Whole genome sequencing for identification of molecular markers to develop diagnostic detection tools for the regulated plant pathogen Lachnellula willkommii.</title>
        <authorList>
            <person name="Giroux E."/>
            <person name="Bilodeau G."/>
        </authorList>
    </citation>
    <scope>NUCLEOTIDE SEQUENCE [LARGE SCALE GENOMIC DNA]</scope>
    <source>
        <strain evidence="10 11">CBS 203.66</strain>
    </source>
</reference>
<feature type="domain" description="Phytochrome chromophore attachment site" evidence="8">
    <location>
        <begin position="364"/>
        <end position="450"/>
    </location>
</feature>
<dbReference type="PROSITE" id="PS50112">
    <property type="entry name" value="PAS"/>
    <property type="match status" value="1"/>
</dbReference>
<dbReference type="GO" id="GO:0000160">
    <property type="term" value="P:phosphorelay signal transduction system"/>
    <property type="evidence" value="ECO:0007669"/>
    <property type="project" value="UniProtKB-KW"/>
</dbReference>
<keyword evidence="5" id="KW-0067">ATP-binding</keyword>
<dbReference type="InterPro" id="IPR035965">
    <property type="entry name" value="PAS-like_dom_sf"/>
</dbReference>
<dbReference type="Gene3D" id="3.30.450.20">
    <property type="entry name" value="PAS domain"/>
    <property type="match status" value="1"/>
</dbReference>
<name>A0A8T9BCM8_9HELO</name>
<comment type="caution">
    <text evidence="10">The sequence shown here is derived from an EMBL/GenBank/DDBJ whole genome shotgun (WGS) entry which is preliminary data.</text>
</comment>
<evidence type="ECO:0000256" key="5">
    <source>
        <dbReference type="ARBA" id="ARBA00022840"/>
    </source>
</evidence>
<keyword evidence="4" id="KW-0418">Kinase</keyword>
<dbReference type="Proteomes" id="UP000469559">
    <property type="component" value="Unassembled WGS sequence"/>
</dbReference>
<dbReference type="SUPFAM" id="SSF55785">
    <property type="entry name" value="PYP-like sensor domain (PAS domain)"/>
    <property type="match status" value="1"/>
</dbReference>
<dbReference type="PANTHER" id="PTHR43065">
    <property type="entry name" value="SENSOR HISTIDINE KINASE"/>
    <property type="match status" value="1"/>
</dbReference>